<reference evidence="2 3" key="1">
    <citation type="journal article" date="2005" name="DNA Res.">
        <title>Complete genome sequence of the facultative anaerobic magnetotactic bacterium Magnetospirillum sp. strain AMB-1.</title>
        <authorList>
            <person name="Matsunaga T."/>
            <person name="Okamura Y."/>
            <person name="Fukuda Y."/>
            <person name="Wahyudi A.T."/>
            <person name="Murase Y."/>
            <person name="Takeyama H."/>
        </authorList>
    </citation>
    <scope>NUCLEOTIDE SEQUENCE [LARGE SCALE GENOMIC DNA]</scope>
    <source>
        <strain evidence="3">ATCC 700264 / AMB-1</strain>
    </source>
</reference>
<dbReference type="InterPro" id="IPR026390">
    <property type="entry name" value="LegB-like"/>
</dbReference>
<dbReference type="STRING" id="342108.amb0077"/>
<dbReference type="PROSITE" id="PS00061">
    <property type="entry name" value="ADH_SHORT"/>
    <property type="match status" value="1"/>
</dbReference>
<dbReference type="Pfam" id="PF16363">
    <property type="entry name" value="GDP_Man_Dehyd"/>
    <property type="match status" value="1"/>
</dbReference>
<evidence type="ECO:0000259" key="1">
    <source>
        <dbReference type="Pfam" id="PF16363"/>
    </source>
</evidence>
<dbReference type="NCBIfam" id="TIGR04180">
    <property type="entry name" value="EDH_00030"/>
    <property type="match status" value="1"/>
</dbReference>
<protein>
    <submittedName>
        <fullName evidence="2">Nucleoside-diphosphate-sugar epimerase</fullName>
    </submittedName>
</protein>
<proteinExistence type="predicted"/>
<dbReference type="InterPro" id="IPR045869">
    <property type="entry name" value="Arna-like_SDR_e"/>
</dbReference>
<feature type="domain" description="NAD(P)-binding" evidence="1">
    <location>
        <begin position="11"/>
        <end position="308"/>
    </location>
</feature>
<dbReference type="EMBL" id="AP007255">
    <property type="protein sequence ID" value="BAE48881.1"/>
    <property type="molecule type" value="Genomic_DNA"/>
</dbReference>
<dbReference type="Gene3D" id="3.40.50.720">
    <property type="entry name" value="NAD(P)-binding Rossmann-like Domain"/>
    <property type="match status" value="1"/>
</dbReference>
<organism evidence="2 3">
    <name type="scientific">Paramagnetospirillum magneticum (strain ATCC 700264 / AMB-1)</name>
    <name type="common">Magnetospirillum magneticum</name>
    <dbReference type="NCBI Taxonomy" id="342108"/>
    <lineage>
        <taxon>Bacteria</taxon>
        <taxon>Pseudomonadati</taxon>
        <taxon>Pseudomonadota</taxon>
        <taxon>Alphaproteobacteria</taxon>
        <taxon>Rhodospirillales</taxon>
        <taxon>Magnetospirillaceae</taxon>
        <taxon>Paramagnetospirillum</taxon>
    </lineage>
</organism>
<dbReference type="InterPro" id="IPR020904">
    <property type="entry name" value="Sc_DH/Rdtase_CS"/>
</dbReference>
<dbReference type="AlphaFoldDB" id="Q2WB94"/>
<dbReference type="HOGENOM" id="CLU_007383_1_7_5"/>
<dbReference type="CDD" id="cd05257">
    <property type="entry name" value="Arna_like_SDR_e"/>
    <property type="match status" value="1"/>
</dbReference>
<dbReference type="InterPro" id="IPR016040">
    <property type="entry name" value="NAD(P)-bd_dom"/>
</dbReference>
<dbReference type="InterPro" id="IPR036291">
    <property type="entry name" value="NAD(P)-bd_dom_sf"/>
</dbReference>
<dbReference type="PANTHER" id="PTHR43000">
    <property type="entry name" value="DTDP-D-GLUCOSE 4,6-DEHYDRATASE-RELATED"/>
    <property type="match status" value="1"/>
</dbReference>
<gene>
    <name evidence="2" type="ordered locus">amb0077</name>
</gene>
<dbReference type="GO" id="GO:0016831">
    <property type="term" value="F:carboxy-lyase activity"/>
    <property type="evidence" value="ECO:0007669"/>
    <property type="project" value="InterPro"/>
</dbReference>
<evidence type="ECO:0000313" key="2">
    <source>
        <dbReference type="EMBL" id="BAE48881.1"/>
    </source>
</evidence>
<evidence type="ECO:0000313" key="3">
    <source>
        <dbReference type="Proteomes" id="UP000007058"/>
    </source>
</evidence>
<dbReference type="Proteomes" id="UP000007058">
    <property type="component" value="Chromosome"/>
</dbReference>
<dbReference type="SUPFAM" id="SSF51735">
    <property type="entry name" value="NAD(P)-binding Rossmann-fold domains"/>
    <property type="match status" value="1"/>
</dbReference>
<dbReference type="KEGG" id="mag:amb0077"/>
<name>Q2WB94_PARM1</name>
<keyword evidence="3" id="KW-1185">Reference proteome</keyword>
<sequence>MSSMPSLKKILVTGADGFIGSHLTEELVRRGYDVRAFALYNSFGSWGWLDAAEPAVRNSLDVFLGDIRDPHGVRKAMEGCDAVLHLAALIAIPYSYHSPATYVETNVTGTLNVVQAARDLGVSRVVCTSTSEVYGTARYVPIDEDHPLQGQSPYSATKIGADQMALSYHRSFATPVTVLRPFNTYGPRQSARAVIPTIITQIAAGARTLKLGALHPTRDFSYVADTAAGFIAMLNAPETVLGEVINIGSGFEISIGDTARLIAEVMGAQVDITCDDQRLRPEKSEVERLFAGTDKAARLLGWQPAHGGLEGFRRGLAETVRWFSDPANLARYRADRYTI</sequence>
<accession>Q2WB94</accession>